<evidence type="ECO:0000313" key="1">
    <source>
        <dbReference type="EMBL" id="KAJ1679034.1"/>
    </source>
</evidence>
<accession>A0ACC1HR70</accession>
<protein>
    <submittedName>
        <fullName evidence="1">Uncharacterized protein</fullName>
    </submittedName>
</protein>
<keyword evidence="2" id="KW-1185">Reference proteome</keyword>
<dbReference type="EMBL" id="JAMZIH010000657">
    <property type="protein sequence ID" value="KAJ1679034.1"/>
    <property type="molecule type" value="Genomic_DNA"/>
</dbReference>
<comment type="caution">
    <text evidence="1">The sequence shown here is derived from an EMBL/GenBank/DDBJ whole genome shotgun (WGS) entry which is preliminary data.</text>
</comment>
<feature type="non-terminal residue" evidence="1">
    <location>
        <position position="578"/>
    </location>
</feature>
<organism evidence="1 2">
    <name type="scientific">Spiromyces aspiralis</name>
    <dbReference type="NCBI Taxonomy" id="68401"/>
    <lineage>
        <taxon>Eukaryota</taxon>
        <taxon>Fungi</taxon>
        <taxon>Fungi incertae sedis</taxon>
        <taxon>Zoopagomycota</taxon>
        <taxon>Kickxellomycotina</taxon>
        <taxon>Kickxellomycetes</taxon>
        <taxon>Kickxellales</taxon>
        <taxon>Kickxellaceae</taxon>
        <taxon>Spiromyces</taxon>
    </lineage>
</organism>
<proteinExistence type="predicted"/>
<gene>
    <name evidence="1" type="ORF">EV182_002866</name>
</gene>
<dbReference type="Proteomes" id="UP001145114">
    <property type="component" value="Unassembled WGS sequence"/>
</dbReference>
<reference evidence="1" key="1">
    <citation type="submission" date="2022-06" db="EMBL/GenBank/DDBJ databases">
        <title>Phylogenomic reconstructions and comparative analyses of Kickxellomycotina fungi.</title>
        <authorList>
            <person name="Reynolds N.K."/>
            <person name="Stajich J.E."/>
            <person name="Barry K."/>
            <person name="Grigoriev I.V."/>
            <person name="Crous P."/>
            <person name="Smith M.E."/>
        </authorList>
    </citation>
    <scope>NUCLEOTIDE SEQUENCE</scope>
    <source>
        <strain evidence="1">RSA 2271</strain>
    </source>
</reference>
<evidence type="ECO:0000313" key="2">
    <source>
        <dbReference type="Proteomes" id="UP001145114"/>
    </source>
</evidence>
<name>A0ACC1HR70_9FUNG</name>
<sequence length="578" mass="63277">MSSDDNISFGKGVFTNFLLNVVGDTIGIVLFAQVLFRAVCMSVCSDGTLPPVRPPPPKLAGTAVAVEDKPTTFLKQPQSMSSRHELVNISNDSEVKDTYLSRLSRIGNVAAAAAAASPCKDDCEIELSQRSCNWQCSAGDAPTGSLYYRIVPFLSMWLLGLQAALGLGVYVYRVSHYANPAQNCERLGVVSLAGFIIGHYILLVAMAIQSHIINNRCKNIFYLAFLAGAAHFILGGLLLAKPHFIISAADGRCMFKLSKAKYNESWVQNIPQYIAIPNAIFCMFLGASAVNGTRRLIVGRPRRIITAWLLIILQFQGAGSMLLTAAFGLLWWISSIAVASTGHFDFFPMWSLLWPIMSRLIVAVLWRRAYVDLADPLLASVTSTKHGMTIYHCLSSLSSSCHVPKDAAVTSHLLKRSRSHMSACAYTCAGSNIPHSQLQSSKDMKPTSNDATANESHLYSEHVQPPSFADPSSRQVKQPSKSRYTSNMTSAPAYNKSKYSRIMSNSNEQDIDYNENSNPSEAVLRQSSTSRPHYGGSNDYPYSPSLRAVDSIDRSKSTDQGRIAPERHMAAHALNFTP</sequence>